<reference evidence="1" key="1">
    <citation type="journal article" date="2021" name="Proc. Natl. Acad. Sci. U.S.A.">
        <title>A Catalog of Tens of Thousands of Viruses from Human Metagenomes Reveals Hidden Associations with Chronic Diseases.</title>
        <authorList>
            <person name="Tisza M.J."/>
            <person name="Buck C.B."/>
        </authorList>
    </citation>
    <scope>NUCLEOTIDE SEQUENCE</scope>
    <source>
        <strain evidence="1">CtMIi2</strain>
    </source>
</reference>
<accession>A0A8S5R2S5</accession>
<sequence length="46" mass="5147">MKIGEFFKSKRNLTIIGQGLFGTIAALFPEKFTWVSQLVQALFGVN</sequence>
<proteinExistence type="predicted"/>
<protein>
    <submittedName>
        <fullName evidence="1">Uncharacterized protein</fullName>
    </submittedName>
</protein>
<name>A0A8S5R2S5_9VIRU</name>
<dbReference type="EMBL" id="BK057819">
    <property type="protein sequence ID" value="DAE25656.1"/>
    <property type="molecule type" value="Genomic_DNA"/>
</dbReference>
<organism evidence="1">
    <name type="scientific">Microviridae sp. ctMIi2</name>
    <dbReference type="NCBI Taxonomy" id="2824993"/>
    <lineage>
        <taxon>Viruses</taxon>
        <taxon>Monodnaviria</taxon>
        <taxon>Sangervirae</taxon>
        <taxon>Phixviricota</taxon>
        <taxon>Malgrandaviricetes</taxon>
        <taxon>Petitvirales</taxon>
        <taxon>Microviridae</taxon>
    </lineage>
</organism>
<evidence type="ECO:0000313" key="1">
    <source>
        <dbReference type="EMBL" id="DAE25656.1"/>
    </source>
</evidence>